<feature type="transmembrane region" description="Helical" evidence="7">
    <location>
        <begin position="483"/>
        <end position="506"/>
    </location>
</feature>
<dbReference type="GO" id="GO:0055085">
    <property type="term" value="P:transmembrane transport"/>
    <property type="evidence" value="ECO:0007669"/>
    <property type="project" value="InterPro"/>
</dbReference>
<dbReference type="AlphaFoldDB" id="A0A2K8KNI0"/>
<feature type="transmembrane region" description="Helical" evidence="7">
    <location>
        <begin position="310"/>
        <end position="332"/>
    </location>
</feature>
<keyword evidence="3" id="KW-1003">Cell membrane</keyword>
<feature type="transmembrane region" description="Helical" evidence="7">
    <location>
        <begin position="403"/>
        <end position="425"/>
    </location>
</feature>
<evidence type="ECO:0000256" key="2">
    <source>
        <dbReference type="ARBA" id="ARBA00022448"/>
    </source>
</evidence>
<feature type="transmembrane region" description="Helical" evidence="7">
    <location>
        <begin position="260"/>
        <end position="280"/>
    </location>
</feature>
<keyword evidence="10" id="KW-1185">Reference proteome</keyword>
<keyword evidence="4 7" id="KW-0812">Transmembrane</keyword>
<feature type="transmembrane region" description="Helical" evidence="7">
    <location>
        <begin position="12"/>
        <end position="32"/>
    </location>
</feature>
<evidence type="ECO:0000256" key="3">
    <source>
        <dbReference type="ARBA" id="ARBA00022475"/>
    </source>
</evidence>
<sequence length="572" mass="63546">MTLRLSHPLAIIPWLTVAIFLTPVILGLVGTWLPAFGWFPAIGLDRLSLAPWSNLFSHPSFPGALRHTLVTGLGAAALALVSTALLLIGAYPSALFSWLEKSLAPILSIPHAAFAIGMSFLLVPSGWLVRLLALMSDRLDRPPLWSTFQDPHGISLIVTLALKEIPFLLLMCLAILPTLKAQQTLWLANSLGHSNRFAWLWLIFPQLYRQIRLPFFAVLAYSLTVVDIAVIAGPTTPATLAVLITQWFNDPDLSQRTVGAAGAATLLMLLSLIMAGALLLENPLRRLRSHCLERRLSGHWPAWEKPMARLISFVLLFFYAAALLITLIWGLAAQWRYPDVLPSRFSLDKVAHSLTQLSDPLWCTLLLATLSALLAITVVVGCLENEVRLKYGGQKVRGQKILVLLYLPLLIPQIAFIFGFQVWLIRVGLDGTFVALLWSHLVFVVPYVFLTISGPYRQFDDRFSWLALSLTGRRAHSFWRIKLIILLRPILYAFATGFAVSIAQYLPTIFVGAGRFATLTTEAVALASGSDRRLMAVMALWQQLLPLIVFALATLIPAYRFRHRRAMSQTVS</sequence>
<dbReference type="PANTHER" id="PTHR30183:SF6">
    <property type="entry name" value="INNER MEMBRANE ABC TRANSPORTER PERMEASE PROTEIN YNJC"/>
    <property type="match status" value="1"/>
</dbReference>
<gene>
    <name evidence="9" type="primary">ynjC</name>
    <name evidence="9" type="ORF">REIFOR_00467</name>
</gene>
<feature type="transmembrane region" description="Helical" evidence="7">
    <location>
        <begin position="154"/>
        <end position="179"/>
    </location>
</feature>
<dbReference type="OrthoDB" id="7852521at2"/>
<evidence type="ECO:0000256" key="7">
    <source>
        <dbReference type="SAM" id="Phobius"/>
    </source>
</evidence>
<evidence type="ECO:0000313" key="10">
    <source>
        <dbReference type="Proteomes" id="UP000229757"/>
    </source>
</evidence>
<evidence type="ECO:0000256" key="4">
    <source>
        <dbReference type="ARBA" id="ARBA00022692"/>
    </source>
</evidence>
<feature type="domain" description="ABC transmembrane type-1" evidence="8">
    <location>
        <begin position="361"/>
        <end position="553"/>
    </location>
</feature>
<evidence type="ECO:0000256" key="5">
    <source>
        <dbReference type="ARBA" id="ARBA00022989"/>
    </source>
</evidence>
<feature type="domain" description="ABC transmembrane type-1" evidence="8">
    <location>
        <begin position="65"/>
        <end position="279"/>
    </location>
</feature>
<keyword evidence="6 7" id="KW-0472">Membrane</keyword>
<dbReference type="PROSITE" id="PS50928">
    <property type="entry name" value="ABC_TM1"/>
    <property type="match status" value="2"/>
</dbReference>
<dbReference type="SUPFAM" id="SSF161098">
    <property type="entry name" value="MetI-like"/>
    <property type="match status" value="2"/>
</dbReference>
<dbReference type="InterPro" id="IPR035906">
    <property type="entry name" value="MetI-like_sf"/>
</dbReference>
<feature type="transmembrane region" description="Helical" evidence="7">
    <location>
        <begin position="69"/>
        <end position="91"/>
    </location>
</feature>
<feature type="transmembrane region" description="Helical" evidence="7">
    <location>
        <begin position="431"/>
        <end position="452"/>
    </location>
</feature>
<dbReference type="InterPro" id="IPR000515">
    <property type="entry name" value="MetI-like"/>
</dbReference>
<comment type="subcellular location">
    <subcellularLocation>
        <location evidence="1">Cell membrane</location>
        <topology evidence="1">Multi-pass membrane protein</topology>
    </subcellularLocation>
</comment>
<feature type="transmembrane region" description="Helical" evidence="7">
    <location>
        <begin position="540"/>
        <end position="559"/>
    </location>
</feature>
<evidence type="ECO:0000313" key="9">
    <source>
        <dbReference type="EMBL" id="ATX75639.1"/>
    </source>
</evidence>
<keyword evidence="2" id="KW-0813">Transport</keyword>
<dbReference type="KEGG" id="rfo:REIFOR_00467"/>
<feature type="transmembrane region" description="Helical" evidence="7">
    <location>
        <begin position="111"/>
        <end position="133"/>
    </location>
</feature>
<evidence type="ECO:0000256" key="6">
    <source>
        <dbReference type="ARBA" id="ARBA00023136"/>
    </source>
</evidence>
<dbReference type="PANTHER" id="PTHR30183">
    <property type="entry name" value="MOLYBDENUM TRANSPORT SYSTEM PERMEASE PROTEIN MODB"/>
    <property type="match status" value="1"/>
</dbReference>
<dbReference type="Gene3D" id="1.10.3720.10">
    <property type="entry name" value="MetI-like"/>
    <property type="match status" value="2"/>
</dbReference>
<evidence type="ECO:0000256" key="1">
    <source>
        <dbReference type="ARBA" id="ARBA00004651"/>
    </source>
</evidence>
<proteinExistence type="predicted"/>
<protein>
    <submittedName>
        <fullName evidence="9">ABC transporter, permease protein YnjC</fullName>
    </submittedName>
</protein>
<dbReference type="Proteomes" id="UP000229757">
    <property type="component" value="Chromosome"/>
</dbReference>
<evidence type="ECO:0000259" key="8">
    <source>
        <dbReference type="PROSITE" id="PS50928"/>
    </source>
</evidence>
<accession>A0A2K8KNI0</accession>
<dbReference type="RefSeq" id="WP_100256031.1">
    <property type="nucleotide sequence ID" value="NZ_CP011797.1"/>
</dbReference>
<name>A0A2K8KNI0_9GAMM</name>
<reference evidence="9 10" key="1">
    <citation type="journal article" date="2017" name="Environ. Microbiol.">
        <title>Genomic and physiological analyses of 'Reinekea forsetii' reveal a versatile opportunistic lifestyle during spring algae blooms.</title>
        <authorList>
            <person name="Avci B."/>
            <person name="Hahnke R.L."/>
            <person name="Chafee M."/>
            <person name="Fischer T."/>
            <person name="Gruber-Vodicka H."/>
            <person name="Tegetmeyer H.E."/>
            <person name="Harder J."/>
            <person name="Fuchs B.M."/>
            <person name="Amann R.I."/>
            <person name="Teeling H."/>
        </authorList>
    </citation>
    <scope>NUCLEOTIDE SEQUENCE [LARGE SCALE GENOMIC DNA]</scope>
    <source>
        <strain evidence="9 10">Hel1_31_D35</strain>
    </source>
</reference>
<feature type="transmembrane region" description="Helical" evidence="7">
    <location>
        <begin position="361"/>
        <end position="383"/>
    </location>
</feature>
<dbReference type="EMBL" id="CP011797">
    <property type="protein sequence ID" value="ATX75639.1"/>
    <property type="molecule type" value="Genomic_DNA"/>
</dbReference>
<feature type="transmembrane region" description="Helical" evidence="7">
    <location>
        <begin position="216"/>
        <end position="248"/>
    </location>
</feature>
<keyword evidence="5 7" id="KW-1133">Transmembrane helix</keyword>
<dbReference type="GO" id="GO:0005886">
    <property type="term" value="C:plasma membrane"/>
    <property type="evidence" value="ECO:0007669"/>
    <property type="project" value="UniProtKB-SubCell"/>
</dbReference>
<organism evidence="9 10">
    <name type="scientific">Reinekea forsetii</name>
    <dbReference type="NCBI Taxonomy" id="1336806"/>
    <lineage>
        <taxon>Bacteria</taxon>
        <taxon>Pseudomonadati</taxon>
        <taxon>Pseudomonadota</taxon>
        <taxon>Gammaproteobacteria</taxon>
        <taxon>Oceanospirillales</taxon>
        <taxon>Saccharospirillaceae</taxon>
        <taxon>Reinekea</taxon>
    </lineage>
</organism>